<proteinExistence type="inferred from homology"/>
<dbReference type="FunFam" id="1.10.10.10:FF:000037">
    <property type="entry name" value="Heat stress transcription factor B-4"/>
    <property type="match status" value="1"/>
</dbReference>
<dbReference type="Gene3D" id="1.10.10.10">
    <property type="entry name" value="Winged helix-like DNA-binding domain superfamily/Winged helix DNA-binding domain"/>
    <property type="match status" value="1"/>
</dbReference>
<dbReference type="Pfam" id="PF00447">
    <property type="entry name" value="HSF_DNA-bind"/>
    <property type="match status" value="1"/>
</dbReference>
<evidence type="ECO:0000256" key="10">
    <source>
        <dbReference type="SAM" id="Coils"/>
    </source>
</evidence>
<comment type="subcellular location">
    <subcellularLocation>
        <location evidence="1">Nucleus</location>
    </subcellularLocation>
</comment>
<evidence type="ECO:0000256" key="6">
    <source>
        <dbReference type="ARBA" id="ARBA00023125"/>
    </source>
</evidence>
<feature type="compositionally biased region" description="Polar residues" evidence="11">
    <location>
        <begin position="7"/>
        <end position="26"/>
    </location>
</feature>
<dbReference type="InterPro" id="IPR000232">
    <property type="entry name" value="HSF_DNA-bd"/>
</dbReference>
<keyword evidence="5" id="KW-0346">Stress response</keyword>
<keyword evidence="14" id="KW-1185">Reference proteome</keyword>
<sequence length="320" mass="35709">MAAPQPTGESSAKPTATGTQEGQRSIPTPFLTKTYQLVDDPEFDDVISWNESGSTFIVWRPVEFARDLLPKYFKHNNFSSFVRQLNTYGFRKIVPDRWEFANDSFKRGEKRLLSEIHRRKISQPAAVPAQPTAIPAQPVAMVVPANQIESPVNSSDEQEISSYSSQGVLEACSSEAELREENERLRRENARLLQELGQIKGLCNKILQVMSKYDAGYQIDGGEAAGCGAGRLEADGSPELEMLPGRGPVKLEAEVFPRLFGVAIGSKRRRAEQIEEESQRSVVDVKTEPSDLAADQTVQVTGQETWRLDWSRPNHVAFKE</sequence>
<keyword evidence="7" id="KW-0804">Transcription</keyword>
<dbReference type="Proteomes" id="UP000775213">
    <property type="component" value="Unassembled WGS sequence"/>
</dbReference>
<dbReference type="SMART" id="SM00415">
    <property type="entry name" value="HSF"/>
    <property type="match status" value="1"/>
</dbReference>
<evidence type="ECO:0000256" key="4">
    <source>
        <dbReference type="ARBA" id="ARBA00023015"/>
    </source>
</evidence>
<organism evidence="13 14">
    <name type="scientific">Dendrobium chrysotoxum</name>
    <name type="common">Orchid</name>
    <dbReference type="NCBI Taxonomy" id="161865"/>
    <lineage>
        <taxon>Eukaryota</taxon>
        <taxon>Viridiplantae</taxon>
        <taxon>Streptophyta</taxon>
        <taxon>Embryophyta</taxon>
        <taxon>Tracheophyta</taxon>
        <taxon>Spermatophyta</taxon>
        <taxon>Magnoliopsida</taxon>
        <taxon>Liliopsida</taxon>
        <taxon>Asparagales</taxon>
        <taxon>Orchidaceae</taxon>
        <taxon>Epidendroideae</taxon>
        <taxon>Malaxideae</taxon>
        <taxon>Dendrobiinae</taxon>
        <taxon>Dendrobium</taxon>
    </lineage>
</organism>
<keyword evidence="10" id="KW-0175">Coiled coil</keyword>
<feature type="domain" description="HSF-type DNA-binding" evidence="12">
    <location>
        <begin position="69"/>
        <end position="93"/>
    </location>
</feature>
<feature type="region of interest" description="Disordered" evidence="11">
    <location>
        <begin position="1"/>
        <end position="26"/>
    </location>
</feature>
<evidence type="ECO:0000256" key="7">
    <source>
        <dbReference type="ARBA" id="ARBA00023163"/>
    </source>
</evidence>
<dbReference type="AlphaFoldDB" id="A0AAV7FIB1"/>
<comment type="caution">
    <text evidence="13">The sequence shown here is derived from an EMBL/GenBank/DDBJ whole genome shotgun (WGS) entry which is preliminary data.</text>
</comment>
<keyword evidence="4" id="KW-0805">Transcription regulation</keyword>
<evidence type="ECO:0000259" key="12">
    <source>
        <dbReference type="PROSITE" id="PS00434"/>
    </source>
</evidence>
<evidence type="ECO:0000256" key="8">
    <source>
        <dbReference type="ARBA" id="ARBA00023242"/>
    </source>
</evidence>
<evidence type="ECO:0000256" key="5">
    <source>
        <dbReference type="ARBA" id="ARBA00023016"/>
    </source>
</evidence>
<dbReference type="PRINTS" id="PR00056">
    <property type="entry name" value="HSFDOMAIN"/>
</dbReference>
<dbReference type="InterPro" id="IPR036390">
    <property type="entry name" value="WH_DNA-bd_sf"/>
</dbReference>
<evidence type="ECO:0000256" key="3">
    <source>
        <dbReference type="ARBA" id="ARBA00022553"/>
    </source>
</evidence>
<dbReference type="GO" id="GO:0003700">
    <property type="term" value="F:DNA-binding transcription factor activity"/>
    <property type="evidence" value="ECO:0007669"/>
    <property type="project" value="InterPro"/>
</dbReference>
<feature type="coiled-coil region" evidence="10">
    <location>
        <begin position="168"/>
        <end position="202"/>
    </location>
</feature>
<dbReference type="GO" id="GO:0000978">
    <property type="term" value="F:RNA polymerase II cis-regulatory region sequence-specific DNA binding"/>
    <property type="evidence" value="ECO:0007669"/>
    <property type="project" value="TreeGrafter"/>
</dbReference>
<dbReference type="GO" id="GO:0006357">
    <property type="term" value="P:regulation of transcription by RNA polymerase II"/>
    <property type="evidence" value="ECO:0007669"/>
    <property type="project" value="TreeGrafter"/>
</dbReference>
<dbReference type="GO" id="GO:0005634">
    <property type="term" value="C:nucleus"/>
    <property type="evidence" value="ECO:0007669"/>
    <property type="project" value="UniProtKB-SubCell"/>
</dbReference>
<dbReference type="InterPro" id="IPR036388">
    <property type="entry name" value="WH-like_DNA-bd_sf"/>
</dbReference>
<keyword evidence="8" id="KW-0539">Nucleus</keyword>
<evidence type="ECO:0000256" key="9">
    <source>
        <dbReference type="RuleBase" id="RU004020"/>
    </source>
</evidence>
<accession>A0AAV7FIB1</accession>
<dbReference type="PANTHER" id="PTHR10015">
    <property type="entry name" value="HEAT SHOCK TRANSCRIPTION FACTOR"/>
    <property type="match status" value="1"/>
</dbReference>
<name>A0AAV7FIB1_DENCH</name>
<dbReference type="PROSITE" id="PS00434">
    <property type="entry name" value="HSF_DOMAIN"/>
    <property type="match status" value="1"/>
</dbReference>
<evidence type="ECO:0000256" key="2">
    <source>
        <dbReference type="ARBA" id="ARBA00011233"/>
    </source>
</evidence>
<keyword evidence="3" id="KW-0597">Phosphoprotein</keyword>
<keyword evidence="6" id="KW-0238">DNA-binding</keyword>
<reference evidence="13 14" key="1">
    <citation type="journal article" date="2021" name="Hortic Res">
        <title>Chromosome-scale assembly of the Dendrobium chrysotoxum genome enhances the understanding of orchid evolution.</title>
        <authorList>
            <person name="Zhang Y."/>
            <person name="Zhang G.Q."/>
            <person name="Zhang D."/>
            <person name="Liu X.D."/>
            <person name="Xu X.Y."/>
            <person name="Sun W.H."/>
            <person name="Yu X."/>
            <person name="Zhu X."/>
            <person name="Wang Z.W."/>
            <person name="Zhao X."/>
            <person name="Zhong W.Y."/>
            <person name="Chen H."/>
            <person name="Yin W.L."/>
            <person name="Huang T."/>
            <person name="Niu S.C."/>
            <person name="Liu Z.J."/>
        </authorList>
    </citation>
    <scope>NUCLEOTIDE SEQUENCE [LARGE SCALE GENOMIC DNA]</scope>
    <source>
        <strain evidence="13">Lindl</strain>
    </source>
</reference>
<evidence type="ECO:0000256" key="11">
    <source>
        <dbReference type="SAM" id="MobiDB-lite"/>
    </source>
</evidence>
<evidence type="ECO:0000256" key="1">
    <source>
        <dbReference type="ARBA" id="ARBA00004123"/>
    </source>
</evidence>
<dbReference type="SUPFAM" id="SSF46785">
    <property type="entry name" value="Winged helix' DNA-binding domain"/>
    <property type="match status" value="1"/>
</dbReference>
<evidence type="ECO:0000313" key="13">
    <source>
        <dbReference type="EMBL" id="KAH0433535.1"/>
    </source>
</evidence>
<dbReference type="EMBL" id="JAGFBR010000815">
    <property type="protein sequence ID" value="KAH0433535.1"/>
    <property type="molecule type" value="Genomic_DNA"/>
</dbReference>
<evidence type="ECO:0000313" key="14">
    <source>
        <dbReference type="Proteomes" id="UP000775213"/>
    </source>
</evidence>
<comment type="similarity">
    <text evidence="9">Belongs to the HSF family.</text>
</comment>
<gene>
    <name evidence="13" type="ORF">IEQ34_027018</name>
</gene>
<dbReference type="PANTHER" id="PTHR10015:SF169">
    <property type="entry name" value="HEAT STRESS TRANSCRIPTION FACTOR B-2B"/>
    <property type="match status" value="1"/>
</dbReference>
<comment type="subunit">
    <text evidence="2">Homotrimer.</text>
</comment>
<protein>
    <recommendedName>
        <fullName evidence="12">HSF-type DNA-binding domain-containing protein</fullName>
    </recommendedName>
</protein>